<keyword evidence="1" id="KW-0175">Coiled coil</keyword>
<dbReference type="SUPFAM" id="SSF51294">
    <property type="entry name" value="Hedgehog/intein (Hint) domain"/>
    <property type="match status" value="1"/>
</dbReference>
<feature type="compositionally biased region" description="Polar residues" evidence="2">
    <location>
        <begin position="321"/>
        <end position="337"/>
    </location>
</feature>
<keyword evidence="5" id="KW-1185">Reference proteome</keyword>
<gene>
    <name evidence="4" type="ORF">JFN87_13025</name>
</gene>
<evidence type="ECO:0000313" key="4">
    <source>
        <dbReference type="EMBL" id="MBP0458421.1"/>
    </source>
</evidence>
<protein>
    <recommendedName>
        <fullName evidence="3">Hint domain-containing protein</fullName>
    </recommendedName>
</protein>
<evidence type="ECO:0000259" key="3">
    <source>
        <dbReference type="SMART" id="SM00306"/>
    </source>
</evidence>
<dbReference type="NCBIfam" id="TIGR01443">
    <property type="entry name" value="intein_Cterm"/>
    <property type="match status" value="1"/>
</dbReference>
<evidence type="ECO:0000256" key="1">
    <source>
        <dbReference type="SAM" id="Coils"/>
    </source>
</evidence>
<feature type="compositionally biased region" description="Basic and acidic residues" evidence="2">
    <location>
        <begin position="339"/>
        <end position="348"/>
    </location>
</feature>
<dbReference type="CDD" id="cd00081">
    <property type="entry name" value="Hint"/>
    <property type="match status" value="1"/>
</dbReference>
<feature type="coiled-coil region" evidence="1">
    <location>
        <begin position="684"/>
        <end position="762"/>
    </location>
</feature>
<dbReference type="RefSeq" id="WP_209340179.1">
    <property type="nucleotide sequence ID" value="NZ_JAGIQL010000041.1"/>
</dbReference>
<comment type="caution">
    <text evidence="4">The sequence shown here is derived from an EMBL/GenBank/DDBJ whole genome shotgun (WGS) entry which is preliminary data.</text>
</comment>
<feature type="compositionally biased region" description="Basic and acidic residues" evidence="2">
    <location>
        <begin position="397"/>
        <end position="430"/>
    </location>
</feature>
<evidence type="ECO:0000313" key="5">
    <source>
        <dbReference type="Proteomes" id="UP000670475"/>
    </source>
</evidence>
<feature type="region of interest" description="Disordered" evidence="2">
    <location>
        <begin position="321"/>
        <end position="356"/>
    </location>
</feature>
<reference evidence="4" key="1">
    <citation type="submission" date="2021-03" db="EMBL/GenBank/DDBJ databases">
        <title>Whole genome sequence of Streptomyces bomunensis MMS17-BM035.</title>
        <authorList>
            <person name="Lee J.H."/>
        </authorList>
    </citation>
    <scope>NUCLEOTIDE SEQUENCE</scope>
    <source>
        <strain evidence="4">MMS17-BM035</strain>
    </source>
</reference>
<accession>A0A940RVN2</accession>
<evidence type="ECO:0000256" key="2">
    <source>
        <dbReference type="SAM" id="MobiDB-lite"/>
    </source>
</evidence>
<dbReference type="InterPro" id="IPR003587">
    <property type="entry name" value="Hint_dom_N"/>
</dbReference>
<sequence>MAAWQKSLSVGGRHIPPGYTDASFQEAPDLFYQVGVRQWVNDRFWQDEDAFYDDQSPLAGKEVVDAVTKIATTRYSEDKYEDYDDWSAWTWDMQFMHPMYADDARIFLENGGFPTTAPEPGSMGFRVDVENLKARFASCTTTNPQDPHHVLTDELTVAAQEWQAEIKGQRDQRDAILAAEQQASADLQVAAQAMTESLGQSLITSRLTDWQAYFLKLPADDFDHPTKADKDQVNTWIAQARARASGRMFVASRAALDAQKQADKVTAAQNAAYAIADQAGLPRGRGLLYGQQAAQVTKASAAAAQAASQATDTAVQATRASASDSKALNSLAQTQAHATKAEFRREAAEEAQAQAEAAAQGAAAQAKQAAANATTAKNAQAKAEDAEATAKNAAADAKAKRQTAESERDTAKAQKELADSERAKAADAESRAQSQRQVAADKLAAAQGAGATAAARKDDAVAAESKAVAARDKAIDAESDRDVALARASAAEAKADADEGTSAASASRAAATQARADADAATTAATSARSAANEATTAATNARAAATRAQGAAKRAQSAADAAKADVAVTEVAVTKAHAAAAEAIDASETAKWNAANAKALASEAQAKAAEAKVDATASQKEAIAAGADAVRTAGYAYATAQAATAARDSAAQVVKPANDAIELGAPYAQTDASAGLAVLTGQAAKTQAQKQQAVAQAKSAQAKQAAAEAKALAEKASADAKAAATAAASAADWASQAVQSSQDAQASAKQAETAADAAKKAETQTVAYNTAAVADANAAQGAATTAAGYADQADASATAAETDASSARDAATAAETDASTARGVADQAEADATTAEAAAANAQEAAQEAQDAATRAEQAAANDTLNKGGATGIGQMFTKQKITPIGDPKPLNDCVLGMGNSGCDVTFRLNFTLTVDFYLCTSATGSTVTGASCPAKAVEYLGSQTSDQHADVTKHFSNWDISMIVDKAFLKGLWDGLTEDFVKCSKGSISNCAWAASWFIPDTTIAKAADLIRALDAALRTGVGITDAYKALKTLGLDADVMAGIDRRVRVAEEGIESCLKNSFPADTQILMADGSQRAIAALKEGDRVLATDPLTGEQRSEPVTAAFHHLTERLVTVTLTDGSQFISTAGHRIYSPGSGWVFAADLTRGDHLRGRDGAISTVSEVRDRSGVAPRVVYDLTVDHLHTFYVFAGSTPVLVHNSACELFPNTLPDRLAGELAMAEKLHVSPSAPGTPGFDAAIDAGTVKWAVREDGSLVVIPKSVNGEEMFHSVLTGGAPVRAAGEADIAGSSESGYFGLEINNHSGHFLPSEESLEIGRAAFVAAGIHF</sequence>
<dbReference type="InterPro" id="IPR036844">
    <property type="entry name" value="Hint_dom_sf"/>
</dbReference>
<feature type="domain" description="Hint" evidence="3">
    <location>
        <begin position="1062"/>
        <end position="1158"/>
    </location>
</feature>
<dbReference type="InterPro" id="IPR030934">
    <property type="entry name" value="Intein_C"/>
</dbReference>
<name>A0A940RVN2_9ACTN</name>
<feature type="region of interest" description="Disordered" evidence="2">
    <location>
        <begin position="382"/>
        <end position="439"/>
    </location>
</feature>
<dbReference type="Gene3D" id="2.170.16.10">
    <property type="entry name" value="Hedgehog/Intein (Hint) domain"/>
    <property type="match status" value="1"/>
</dbReference>
<dbReference type="Pfam" id="PF07591">
    <property type="entry name" value="PT-HINT"/>
    <property type="match status" value="1"/>
</dbReference>
<dbReference type="GO" id="GO:0016539">
    <property type="term" value="P:intein-mediated protein splicing"/>
    <property type="evidence" value="ECO:0007669"/>
    <property type="project" value="InterPro"/>
</dbReference>
<feature type="region of interest" description="Disordered" evidence="2">
    <location>
        <begin position="801"/>
        <end position="861"/>
    </location>
</feature>
<dbReference type="EMBL" id="JAGIQL010000041">
    <property type="protein sequence ID" value="MBP0458421.1"/>
    <property type="molecule type" value="Genomic_DNA"/>
</dbReference>
<dbReference type="PROSITE" id="PS50818">
    <property type="entry name" value="INTEIN_C_TER"/>
    <property type="match status" value="1"/>
</dbReference>
<dbReference type="InterPro" id="IPR006141">
    <property type="entry name" value="Intein_N"/>
</dbReference>
<dbReference type="Proteomes" id="UP000670475">
    <property type="component" value="Unassembled WGS sequence"/>
</dbReference>
<organism evidence="4 5">
    <name type="scientific">Streptomyces montanisoli</name>
    <dbReference type="NCBI Taxonomy" id="2798581"/>
    <lineage>
        <taxon>Bacteria</taxon>
        <taxon>Bacillati</taxon>
        <taxon>Actinomycetota</taxon>
        <taxon>Actinomycetes</taxon>
        <taxon>Kitasatosporales</taxon>
        <taxon>Streptomycetaceae</taxon>
        <taxon>Streptomyces</taxon>
    </lineage>
</organism>
<dbReference type="PROSITE" id="PS50817">
    <property type="entry name" value="INTEIN_N_TER"/>
    <property type="match status" value="1"/>
</dbReference>
<proteinExistence type="predicted"/>
<dbReference type="SMART" id="SM00306">
    <property type="entry name" value="HintN"/>
    <property type="match status" value="1"/>
</dbReference>